<reference evidence="1" key="1">
    <citation type="journal article" date="2002" name="Cell. Mol. Life Sci.">
        <title>The role of conjugative transposons in the Enterobacteriaceae.</title>
        <authorList>
            <person name="Pembroke J.T."/>
            <person name="MacMahon C."/>
            <person name="McGrath B."/>
        </authorList>
    </citation>
    <scope>NUCLEOTIDE SEQUENCE</scope>
</reference>
<proteinExistence type="predicted"/>
<accession>Q8RKZ7</accession>
<organism evidence="1">
    <name type="scientific">Providencia rettgeri</name>
    <dbReference type="NCBI Taxonomy" id="587"/>
    <lineage>
        <taxon>Bacteria</taxon>
        <taxon>Pseudomonadati</taxon>
        <taxon>Pseudomonadota</taxon>
        <taxon>Gammaproteobacteria</taxon>
        <taxon>Enterobacterales</taxon>
        <taxon>Morganellaceae</taxon>
        <taxon>Providencia</taxon>
    </lineage>
</organism>
<reference evidence="1" key="2">
    <citation type="journal article" date="2002" name="J. Bacteriol.">
        <title>R391: a conjugative integrating mosaic comprised of phage, plasmid, and transposon elements.</title>
        <authorList>
            <person name="Boeltner D."/>
            <person name="MacMahon C."/>
            <person name="Pembroke J.T."/>
            <person name="Strike P."/>
            <person name="Osborn A.M."/>
        </authorList>
    </citation>
    <scope>NUCLEOTIDE SEQUENCE</scope>
</reference>
<name>Q8RKZ7_PRORE</name>
<protein>
    <submittedName>
        <fullName evidence="1">Uncharacterized protein</fullName>
    </submittedName>
</protein>
<reference evidence="1" key="3">
    <citation type="submission" date="2002-03" db="EMBL/GenBank/DDBJ databases">
        <authorList>
            <person name="Boeltner D."/>
            <person name="MacMahon C."/>
            <person name="Pembroke J.T."/>
            <person name="Strike P."/>
            <person name="Osborn A.M."/>
        </authorList>
    </citation>
    <scope>NUCLEOTIDE SEQUENCE</scope>
</reference>
<evidence type="ECO:0000313" key="1">
    <source>
        <dbReference type="EMBL" id="AAM08080.1"/>
    </source>
</evidence>
<dbReference type="AlphaFoldDB" id="Q8RKZ7"/>
<sequence length="82" mass="9010">MTSKNIPAEKLDKRPRPPDFTLIIDWPIIAQPAIPPSKPEPMLAIPCPLHSRFRSLLVSVKSSTIVAVIIDSNKPTTASPKE</sequence>
<dbReference type="EMBL" id="AY090559">
    <property type="protein sequence ID" value="AAM08080.1"/>
    <property type="molecule type" value="Genomic_DNA"/>
</dbReference>